<organism evidence="2 3">
    <name type="scientific">Erwinia tasmaniensis (strain DSM 17950 / CFBP 7177 / CIP 109463 / NCPPB 4357 / Et1/99)</name>
    <dbReference type="NCBI Taxonomy" id="465817"/>
    <lineage>
        <taxon>Bacteria</taxon>
        <taxon>Pseudomonadati</taxon>
        <taxon>Pseudomonadota</taxon>
        <taxon>Gammaproteobacteria</taxon>
        <taxon>Enterobacterales</taxon>
        <taxon>Erwiniaceae</taxon>
        <taxon>Erwinia</taxon>
    </lineage>
</organism>
<dbReference type="SMART" id="SM00912">
    <property type="entry name" value="Haemagg_act"/>
    <property type="match status" value="1"/>
</dbReference>
<sequence length="1479" mass="156757">MSQPRYRLIFSRVREERRASGCIYQEKRYALRPLMTIRSLLRLLALFTGPAVAEGIVADGAAASGQRPQVIATRNGVPQVNITAPNRAGVSHNQYRQFDVGQQGIVLNNSAVTASTRLGGMVQGNPNLTSTGAKVILNEVNNNNPSQLRGLMEVAGSRAQVIVANPAGMVCNGCGTINAGRMTLTTGKPQLNADGGLAGHAVERGVVRIEGDGLNGDARHDTEYVEVLARAVEVNAGIWAKKELTLVAGRNHISADGKRIIVQETDGKPPDLAIDMGHMGGMYSGHIRMIGTETGVGVRNQGGRVQAGKTLTVGSEGKLVWQSAVKDGVTQAGGDVSLAARDNIEYRGRLHGGGRLAVESRTGELKQSGTLSAAGEVRLKGERAIHSHGHVLSGSNAKGQLIHAANLSLTSGGTVRAGGNLLSRKDVDLVGRRVDISQSQLVADRATISARSGGVVLRQATVNSREFSINTTGDVDAQRAQIAAGQWNISATSLFNQQAIWFHNGDGKSRFTLNGALDNRSAAIGSNGDMVLDVGSLNNRNGSISGRSALDLTVGGDIHNARGALLSGDRLTINAVGAVDNGSGVINGGQLQIVTRRLNNTQGELTGQGDLNLSARQRLDNTQGLLAAGEAMSIRTEGQVNNRGGTIQGGRVATIIARAVDNEEGRLLSGERLMLQASGPADNHSGAISGERLELTAKRLDNMLGKIIALRGLNLSLKQALDNTKGLLEAGEALVVRTDGDWDNRGGAAQGGRWVNAVIRRFNNAGGRLQSGGELTLNSMGDVSNQGGRIGALQDLNWQGSTASRLDNDGGSLQSAGDLSLQGGGISNRQSGVVLSQQALSLRLAGDWDNRGGTLSGNGRTRVRAADLHNAQGIVNALDSLDMDFTGKLDNGGGRIFSKRSQSLHAQHIFNPRGRIGSQGSWTAVSDDFNNREGRIQSQRDAAIAATVLDNANGVVQSAGALHLRIMSDADNRGGKLSATGPLNLQGATGESFSGNLNNRGGQLLSGDRLTVAAQGADNQQGGLLYSQKAMRLDFKQELDNRHGRVQSGEGLQLDARSLHNTAGVLDGRQQLKLSIIELLNNDGGAVRSNGDQQIAAGQVANRLGVFSSHRGLSLAAARLDNAFGTLNSQGSGIYRAGWLNNHQGKVHSGDTLTFDAPWLNNRAGQLVSTRMLALNAARFDNRGQGTLSSQAGFDIQADRLDNGDGGILFGTTQGVVTAREVDNSAGRLQSAGSLALSGLTTLDNRRGRILANDNLRINTDTLRAVPALVVLNQAGLVQSGETLSLNTRTLDSSGGTLHGQHALDLVVQQDTLHRGSDRTLEARRLKRLPDEWDSAHDVEKNKDKWQRYDNYLLSWGSVARAGISHGEPTTRQLTLRDNAAAQNDRDSTLLAIDTRGRRVQVRVKDSSGELRDLWIHYLALKPGKNGDYAMTFYETRGWKQNVPTPYYSTFGAETIGVTHGIQETRKRGKATGRGPEDE</sequence>
<evidence type="ECO:0000313" key="2">
    <source>
        <dbReference type="EMBL" id="CAO98129.1"/>
    </source>
</evidence>
<dbReference type="SUPFAM" id="SSF51126">
    <property type="entry name" value="Pectin lyase-like"/>
    <property type="match status" value="1"/>
</dbReference>
<dbReference type="InterPro" id="IPR011050">
    <property type="entry name" value="Pectin_lyase_fold/virulence"/>
</dbReference>
<feature type="domain" description="Filamentous haemagglutinin FhaB/tRNA nuclease CdiA-like TPS" evidence="1">
    <location>
        <begin position="74"/>
        <end position="194"/>
    </location>
</feature>
<dbReference type="OrthoDB" id="2664633at2"/>
<dbReference type="InterPro" id="IPR010069">
    <property type="entry name" value="CdiA_FHA1_rpt"/>
</dbReference>
<dbReference type="RefSeq" id="WP_012442779.1">
    <property type="nucleotide sequence ID" value="NC_010694.1"/>
</dbReference>
<dbReference type="InterPro" id="IPR012334">
    <property type="entry name" value="Pectin_lyas_fold"/>
</dbReference>
<protein>
    <submittedName>
        <fullName evidence="2">Filamentous hemagglutinin</fullName>
    </submittedName>
</protein>
<dbReference type="KEGG" id="eta:ETA_30830"/>
<dbReference type="HOGENOM" id="CLU_249738_0_0_6"/>
<gene>
    <name evidence="2" type="ordered locus">ETA_30830</name>
</gene>
<dbReference type="NCBIfam" id="TIGR01731">
    <property type="entry name" value="fil_hemag_20aa"/>
    <property type="match status" value="22"/>
</dbReference>
<dbReference type="NCBIfam" id="TIGR01901">
    <property type="entry name" value="adhes_NPXG"/>
    <property type="match status" value="1"/>
</dbReference>
<dbReference type="STRING" id="465817.ETA_30830"/>
<reference evidence="2 3" key="1">
    <citation type="journal article" date="2008" name="Environ. Microbiol.">
        <title>The genome of Erwinia tasmaniensis strain Et1/99, a non-pathogenic bacterium in the genus Erwinia.</title>
        <authorList>
            <person name="Kube M."/>
            <person name="Migdoll A.M."/>
            <person name="Mueller I."/>
            <person name="Kuhl H."/>
            <person name="Beck A."/>
            <person name="Reinhardt R."/>
            <person name="Geider K."/>
        </authorList>
    </citation>
    <scope>NUCLEOTIDE SEQUENCE [LARGE SCALE GENOMIC DNA]</scope>
    <source>
        <strain evidence="3">DSM 17950 / CFBP 7177 / CIP 109463 / NCPPB 4357 / Et1/99</strain>
    </source>
</reference>
<dbReference type="eggNOG" id="COG3210">
    <property type="taxonomic scope" value="Bacteria"/>
</dbReference>
<dbReference type="Pfam" id="PF05594">
    <property type="entry name" value="Fil_haemagg"/>
    <property type="match status" value="10"/>
</dbReference>
<dbReference type="EMBL" id="CU468135">
    <property type="protein sequence ID" value="CAO98129.1"/>
    <property type="molecule type" value="Genomic_DNA"/>
</dbReference>
<proteinExistence type="predicted"/>
<evidence type="ECO:0000313" key="3">
    <source>
        <dbReference type="Proteomes" id="UP000001726"/>
    </source>
</evidence>
<accession>B2VKC2</accession>
<keyword evidence="3" id="KW-1185">Reference proteome</keyword>
<evidence type="ECO:0000259" key="1">
    <source>
        <dbReference type="SMART" id="SM00912"/>
    </source>
</evidence>
<dbReference type="InterPro" id="IPR008619">
    <property type="entry name" value="Filamentous_hemagglutn_rpt"/>
</dbReference>
<dbReference type="Proteomes" id="UP000001726">
    <property type="component" value="Chromosome"/>
</dbReference>
<dbReference type="Gene3D" id="2.160.20.10">
    <property type="entry name" value="Single-stranded right-handed beta-helix, Pectin lyase-like"/>
    <property type="match status" value="1"/>
</dbReference>
<name>B2VKC2_ERWT9</name>
<dbReference type="InterPro" id="IPR008638">
    <property type="entry name" value="FhaB/CdiA-like_TPS"/>
</dbReference>
<dbReference type="Pfam" id="PF05860">
    <property type="entry name" value="TPS"/>
    <property type="match status" value="1"/>
</dbReference>